<organism evidence="3 4">
    <name type="scientific">Sporobacter termitidis DSM 10068</name>
    <dbReference type="NCBI Taxonomy" id="1123282"/>
    <lineage>
        <taxon>Bacteria</taxon>
        <taxon>Bacillati</taxon>
        <taxon>Bacillota</taxon>
        <taxon>Clostridia</taxon>
        <taxon>Eubacteriales</taxon>
        <taxon>Oscillospiraceae</taxon>
        <taxon>Sporobacter</taxon>
    </lineage>
</organism>
<evidence type="ECO:0000313" key="4">
    <source>
        <dbReference type="Proteomes" id="UP000183995"/>
    </source>
</evidence>
<evidence type="ECO:0000256" key="1">
    <source>
        <dbReference type="SAM" id="MobiDB-lite"/>
    </source>
</evidence>
<feature type="transmembrane region" description="Helical" evidence="2">
    <location>
        <begin position="65"/>
        <end position="88"/>
    </location>
</feature>
<name>A0A1M5W8E6_9FIRM</name>
<keyword evidence="2" id="KW-0472">Membrane</keyword>
<feature type="region of interest" description="Disordered" evidence="1">
    <location>
        <begin position="1"/>
        <end position="59"/>
    </location>
</feature>
<dbReference type="AlphaFoldDB" id="A0A1M5W8E6"/>
<protein>
    <recommendedName>
        <fullName evidence="5">Flagellar motility protein MotE, a chaperone for MotC folding</fullName>
    </recommendedName>
</protein>
<accession>A0A1M5W8E6</accession>
<dbReference type="Proteomes" id="UP000183995">
    <property type="component" value="Unassembled WGS sequence"/>
</dbReference>
<proteinExistence type="predicted"/>
<feature type="compositionally biased region" description="Basic and acidic residues" evidence="1">
    <location>
        <begin position="16"/>
        <end position="55"/>
    </location>
</feature>
<feature type="region of interest" description="Disordered" evidence="1">
    <location>
        <begin position="114"/>
        <end position="165"/>
    </location>
</feature>
<dbReference type="RefSeq" id="WP_073076676.1">
    <property type="nucleotide sequence ID" value="NZ_FQXV01000003.1"/>
</dbReference>
<keyword evidence="2" id="KW-1133">Transmembrane helix</keyword>
<gene>
    <name evidence="3" type="ORF">SAMN02745823_01119</name>
</gene>
<keyword evidence="2" id="KW-0812">Transmembrane</keyword>
<sequence length="246" mass="26002">MSPVAEAQKTATVKTGRLDGKEFEETFKPKGRDKTAKELEDKDKKGKDGKDGKDGKKGKKKKPKFLRILIIVMIILVLLGGAGAALYLSGNLNNIINNTLNAIGLQMIAPGTAAPSDTAGTSGAPDIEASASPEASITPEEPNVSDSPEESPTPEASPSPDGFDTEERTFEKILADFSEEKLTELKRVGLIYSKMDPAAAGAIMTNIYDPEQIAIIVYNMPPAASALLLAQLDAGLAAQVTKLMTS</sequence>
<dbReference type="STRING" id="1123282.SAMN02745823_01119"/>
<evidence type="ECO:0000313" key="3">
    <source>
        <dbReference type="EMBL" id="SHH83750.1"/>
    </source>
</evidence>
<reference evidence="3 4" key="1">
    <citation type="submission" date="2016-11" db="EMBL/GenBank/DDBJ databases">
        <authorList>
            <person name="Jaros S."/>
            <person name="Januszkiewicz K."/>
            <person name="Wedrychowicz H."/>
        </authorList>
    </citation>
    <scope>NUCLEOTIDE SEQUENCE [LARGE SCALE GENOMIC DNA]</scope>
    <source>
        <strain evidence="3 4">DSM 10068</strain>
    </source>
</reference>
<keyword evidence="4" id="KW-1185">Reference proteome</keyword>
<evidence type="ECO:0008006" key="5">
    <source>
        <dbReference type="Google" id="ProtNLM"/>
    </source>
</evidence>
<evidence type="ECO:0000256" key="2">
    <source>
        <dbReference type="SAM" id="Phobius"/>
    </source>
</evidence>
<dbReference type="EMBL" id="FQXV01000003">
    <property type="protein sequence ID" value="SHH83750.1"/>
    <property type="molecule type" value="Genomic_DNA"/>
</dbReference>